<comment type="caution">
    <text evidence="2">The sequence shown here is derived from an EMBL/GenBank/DDBJ whole genome shotgun (WGS) entry which is preliminary data.</text>
</comment>
<dbReference type="STRING" id="1802485.A2V97_02030"/>
<proteinExistence type="predicted"/>
<keyword evidence="1" id="KW-0472">Membrane</keyword>
<evidence type="ECO:0000256" key="1">
    <source>
        <dbReference type="SAM" id="Phobius"/>
    </source>
</evidence>
<accession>A0A1F7XK44</accession>
<organism evidence="2 3">
    <name type="scientific">Candidatus Woesebacteria bacterium RBG_16_42_24</name>
    <dbReference type="NCBI Taxonomy" id="1802485"/>
    <lineage>
        <taxon>Bacteria</taxon>
        <taxon>Candidatus Woeseibacteriota</taxon>
    </lineage>
</organism>
<gene>
    <name evidence="2" type="ORF">A2V97_02030</name>
</gene>
<name>A0A1F7XK44_9BACT</name>
<sequence>MVQINLLPTDLAPRPSVIRVSGIVKRILVVGFIIFILAGAIAAALYLFYSRELSDSKAKVSELKTNIKALEVTETRLILVRDRLEKAGLILGAESSMDEVESAAKLVTNFPQGVILSDAKFQKETSDLTLNSPNTTVLRELFKVLTGSSLYKNIDMTSFSFSPQGGFDIKIQLIK</sequence>
<feature type="transmembrane region" description="Helical" evidence="1">
    <location>
        <begin position="27"/>
        <end position="49"/>
    </location>
</feature>
<reference evidence="2 3" key="1">
    <citation type="journal article" date="2016" name="Nat. Commun.">
        <title>Thousands of microbial genomes shed light on interconnected biogeochemical processes in an aquifer system.</title>
        <authorList>
            <person name="Anantharaman K."/>
            <person name="Brown C.T."/>
            <person name="Hug L.A."/>
            <person name="Sharon I."/>
            <person name="Castelle C.J."/>
            <person name="Probst A.J."/>
            <person name="Thomas B.C."/>
            <person name="Singh A."/>
            <person name="Wilkins M.J."/>
            <person name="Karaoz U."/>
            <person name="Brodie E.L."/>
            <person name="Williams K.H."/>
            <person name="Hubbard S.S."/>
            <person name="Banfield J.F."/>
        </authorList>
    </citation>
    <scope>NUCLEOTIDE SEQUENCE [LARGE SCALE GENOMIC DNA]</scope>
</reference>
<dbReference type="Proteomes" id="UP000177382">
    <property type="component" value="Unassembled WGS sequence"/>
</dbReference>
<keyword evidence="1" id="KW-1133">Transmembrane helix</keyword>
<evidence type="ECO:0000313" key="2">
    <source>
        <dbReference type="EMBL" id="OGM15387.1"/>
    </source>
</evidence>
<dbReference type="AlphaFoldDB" id="A0A1F7XK44"/>
<keyword evidence="1" id="KW-0812">Transmembrane</keyword>
<protein>
    <submittedName>
        <fullName evidence="2">Uncharacterized protein</fullName>
    </submittedName>
</protein>
<dbReference type="EMBL" id="MGFX01000006">
    <property type="protein sequence ID" value="OGM15387.1"/>
    <property type="molecule type" value="Genomic_DNA"/>
</dbReference>
<evidence type="ECO:0000313" key="3">
    <source>
        <dbReference type="Proteomes" id="UP000177382"/>
    </source>
</evidence>